<dbReference type="RefSeq" id="WP_012107482.1">
    <property type="nucleotide sequence ID" value="NC_009712.1"/>
</dbReference>
<keyword evidence="2" id="KW-1185">Reference proteome</keyword>
<dbReference type="STRING" id="456442.Mboo_1914"/>
<dbReference type="Proteomes" id="UP000002408">
    <property type="component" value="Chromosome"/>
</dbReference>
<dbReference type="eggNOG" id="arCOG09604">
    <property type="taxonomic scope" value="Archaea"/>
</dbReference>
<accession>A7I9L8</accession>
<reference evidence="2" key="1">
    <citation type="journal article" date="2015" name="Microbiology">
        <title>Genome of Methanoregula boonei 6A8 reveals adaptations to oligotrophic peatland environments.</title>
        <authorList>
            <person name="Braeuer S."/>
            <person name="Cadillo-Quiroz H."/>
            <person name="Kyrpides N."/>
            <person name="Woyke T."/>
            <person name="Goodwin L."/>
            <person name="Detter C."/>
            <person name="Podell S."/>
            <person name="Yavitt J.B."/>
            <person name="Zinder S.H."/>
        </authorList>
    </citation>
    <scope>NUCLEOTIDE SEQUENCE [LARGE SCALE GENOMIC DNA]</scope>
    <source>
        <strain evidence="2">DSM 21154 / JCM 14090 / 6A8</strain>
    </source>
</reference>
<sequence>MDLQELLENILKGAKYLGTFSLTDMLAFAASRRLHALAVAKEGNKQFYLAFLNGEPEGAIYIDSEGALYGDKAVVYIREGRQYVLCDVKPEIIDALVMGCRIFEKGHIRKNITYSVPEIGKKSEGLGVVTLTVRREKMPQNGVRVSIRKDGKIVGSDVTTGNGTVSFRVMYGTYTCIVQDRSQVVTRFTINFDEAHPSHILDL</sequence>
<evidence type="ECO:0000313" key="2">
    <source>
        <dbReference type="Proteomes" id="UP000002408"/>
    </source>
</evidence>
<name>A7I9L8_METB6</name>
<dbReference type="GeneID" id="5410112"/>
<dbReference type="KEGG" id="mbn:Mboo_1914"/>
<dbReference type="OrthoDB" id="105182at2157"/>
<proteinExistence type="predicted"/>
<protein>
    <submittedName>
        <fullName evidence="1">Putative PAS/PAC sensor protein</fullName>
    </submittedName>
</protein>
<organism evidence="1 2">
    <name type="scientific">Methanoregula boonei (strain DSM 21154 / JCM 14090 / 6A8)</name>
    <dbReference type="NCBI Taxonomy" id="456442"/>
    <lineage>
        <taxon>Archaea</taxon>
        <taxon>Methanobacteriati</taxon>
        <taxon>Methanobacteriota</taxon>
        <taxon>Stenosarchaea group</taxon>
        <taxon>Methanomicrobia</taxon>
        <taxon>Methanomicrobiales</taxon>
        <taxon>Methanoregulaceae</taxon>
        <taxon>Methanoregula</taxon>
    </lineage>
</organism>
<gene>
    <name evidence="1" type="ordered locus">Mboo_1914</name>
</gene>
<dbReference type="EMBL" id="CP000780">
    <property type="protein sequence ID" value="ABS56429.1"/>
    <property type="molecule type" value="Genomic_DNA"/>
</dbReference>
<evidence type="ECO:0000313" key="1">
    <source>
        <dbReference type="EMBL" id="ABS56429.1"/>
    </source>
</evidence>
<dbReference type="HOGENOM" id="CLU_079808_0_0_2"/>
<dbReference type="AlphaFoldDB" id="A7I9L8"/>